<dbReference type="SUPFAM" id="SSF56112">
    <property type="entry name" value="Protein kinase-like (PK-like)"/>
    <property type="match status" value="1"/>
</dbReference>
<dbReference type="OrthoDB" id="9801841at2"/>
<dbReference type="RefSeq" id="WP_002611440.1">
    <property type="nucleotide sequence ID" value="NC_014623.1"/>
</dbReference>
<gene>
    <name evidence="8" type="ordered locus">STAUR_4607</name>
    <name evidence="9" type="ORF">STIAU_6856</name>
</gene>
<evidence type="ECO:0000313" key="10">
    <source>
        <dbReference type="Proteomes" id="UP000001351"/>
    </source>
</evidence>
<evidence type="ECO:0000256" key="3">
    <source>
        <dbReference type="ARBA" id="ARBA00022777"/>
    </source>
</evidence>
<feature type="domain" description="Protein kinase" evidence="7">
    <location>
        <begin position="23"/>
        <end position="296"/>
    </location>
</feature>
<dbReference type="EMBL" id="AAMD01000011">
    <property type="protein sequence ID" value="EAU68895.1"/>
    <property type="molecule type" value="Genomic_DNA"/>
</dbReference>
<protein>
    <submittedName>
        <fullName evidence="9">Protein kinase</fullName>
    </submittedName>
</protein>
<dbReference type="HOGENOM" id="CLU_028595_1_0_7"/>
<dbReference type="SMART" id="SM00220">
    <property type="entry name" value="S_TKc"/>
    <property type="match status" value="1"/>
</dbReference>
<feature type="transmembrane region" description="Helical" evidence="6">
    <location>
        <begin position="324"/>
        <end position="344"/>
    </location>
</feature>
<dbReference type="Proteomes" id="UP000001351">
    <property type="component" value="Chromosome"/>
</dbReference>
<dbReference type="eggNOG" id="COG0515">
    <property type="taxonomic scope" value="Bacteria"/>
</dbReference>
<dbReference type="Gene3D" id="1.10.510.10">
    <property type="entry name" value="Transferase(Phosphotransferase) domain 1"/>
    <property type="match status" value="1"/>
</dbReference>
<evidence type="ECO:0000313" key="8">
    <source>
        <dbReference type="EMBL" id="ADO72387.1"/>
    </source>
</evidence>
<dbReference type="STRING" id="378806.STAUR_4607"/>
<keyword evidence="10" id="KW-1185">Reference proteome</keyword>
<dbReference type="InterPro" id="IPR008271">
    <property type="entry name" value="Ser/Thr_kinase_AS"/>
</dbReference>
<dbReference type="Gene3D" id="3.30.200.20">
    <property type="entry name" value="Phosphorylase Kinase, domain 1"/>
    <property type="match status" value="1"/>
</dbReference>
<evidence type="ECO:0000259" key="7">
    <source>
        <dbReference type="PROSITE" id="PS50011"/>
    </source>
</evidence>
<dbReference type="InterPro" id="IPR011009">
    <property type="entry name" value="Kinase-like_dom_sf"/>
</dbReference>
<dbReference type="InterPro" id="IPR000719">
    <property type="entry name" value="Prot_kinase_dom"/>
</dbReference>
<dbReference type="GO" id="GO:0004674">
    <property type="term" value="F:protein serine/threonine kinase activity"/>
    <property type="evidence" value="ECO:0007669"/>
    <property type="project" value="TreeGrafter"/>
</dbReference>
<feature type="region of interest" description="Disordered" evidence="5">
    <location>
        <begin position="369"/>
        <end position="394"/>
    </location>
</feature>
<keyword evidence="6" id="KW-0472">Membrane</keyword>
<keyword evidence="4" id="KW-0067">ATP-binding</keyword>
<keyword evidence="3 9" id="KW-0418">Kinase</keyword>
<reference evidence="8 10" key="2">
    <citation type="journal article" date="2011" name="Mol. Biol. Evol.">
        <title>Comparative genomic analysis of fruiting body formation in Myxococcales.</title>
        <authorList>
            <person name="Huntley S."/>
            <person name="Hamann N."/>
            <person name="Wegener-Feldbrugge S."/>
            <person name="Treuner-Lange A."/>
            <person name="Kube M."/>
            <person name="Reinhardt R."/>
            <person name="Klages S."/>
            <person name="Muller R."/>
            <person name="Ronning C.M."/>
            <person name="Nierman W.C."/>
            <person name="Sogaard-Andersen L."/>
        </authorList>
    </citation>
    <scope>NUCLEOTIDE SEQUENCE [LARGE SCALE GENOMIC DNA]</scope>
    <source>
        <strain evidence="8 10">DW4/3-1</strain>
    </source>
</reference>
<name>Q09AZ2_STIAD</name>
<dbReference type="AlphaFoldDB" id="Q09AZ2"/>
<evidence type="ECO:0000256" key="4">
    <source>
        <dbReference type="ARBA" id="ARBA00022840"/>
    </source>
</evidence>
<evidence type="ECO:0000256" key="6">
    <source>
        <dbReference type="SAM" id="Phobius"/>
    </source>
</evidence>
<dbReference type="PROSITE" id="PS00108">
    <property type="entry name" value="PROTEIN_KINASE_ST"/>
    <property type="match status" value="1"/>
</dbReference>
<evidence type="ECO:0000313" key="9">
    <source>
        <dbReference type="EMBL" id="EAU68895.1"/>
    </source>
</evidence>
<evidence type="ECO:0000256" key="1">
    <source>
        <dbReference type="ARBA" id="ARBA00022679"/>
    </source>
</evidence>
<sequence length="469" mass="50736">MEKKHSSDLHPGLLPPGTVVGPWCVQAWAGRGVHGAVYRAVPVEQESAAPVALKLAMLPRDPRFAREAELLSRIRHPGVPRLWEQGDWRHPGGTLLPYLVMDWVEGIPLYDWVQQHPPSSRQVSQVLAQLARILQALHAQGIVHRDVKGDNVLVRRSEGSAVLMDFGSGSHPGAATLTTQTLPPGTPAYRSPEAQMFSLRFVHEPEARYVAGPADDLYSLGVTAYRLATGEYPEFGEPFRDEVGQWQLKAVAPPSPHALNPRIDERLSALILRMLSVRPEERGSALELAGALEPLASCKGDEASQQEGVESAQHLRRPARLKSLSLWLASAAAVGMVLIMGSWWTVARPPGKESFALLKVDDSHAKDGGTAGLGDAGTATSAEAFPPSPARQMLADDKLPEPLQGQARPDAKGRCAHNRQVALNGGCWGPLPLNGERCEGLNGQMFKGTCYVPILSSSRQPTSNPTREP</sequence>
<keyword evidence="2" id="KW-0547">Nucleotide-binding</keyword>
<dbReference type="EMBL" id="CP002271">
    <property type="protein sequence ID" value="ADO72387.1"/>
    <property type="molecule type" value="Genomic_DNA"/>
</dbReference>
<dbReference type="PATRIC" id="fig|378806.16.peg.8236"/>
<evidence type="ECO:0000256" key="2">
    <source>
        <dbReference type="ARBA" id="ARBA00022741"/>
    </source>
</evidence>
<dbReference type="CDD" id="cd14014">
    <property type="entry name" value="STKc_PknB_like"/>
    <property type="match status" value="1"/>
</dbReference>
<dbReference type="Proteomes" id="UP000032702">
    <property type="component" value="Unassembled WGS sequence"/>
</dbReference>
<reference evidence="9 11" key="1">
    <citation type="submission" date="2006-04" db="EMBL/GenBank/DDBJ databases">
        <authorList>
            <person name="Nierman W.C."/>
        </authorList>
    </citation>
    <scope>NUCLEOTIDE SEQUENCE [LARGE SCALE GENOMIC DNA]</scope>
    <source>
        <strain evidence="9 11">DW4/3-1</strain>
    </source>
</reference>
<dbReference type="PANTHER" id="PTHR43289:SF6">
    <property type="entry name" value="SERINE_THREONINE-PROTEIN KINASE NEKL-3"/>
    <property type="match status" value="1"/>
</dbReference>
<dbReference type="PROSITE" id="PS50011">
    <property type="entry name" value="PROTEIN_KINASE_DOM"/>
    <property type="match status" value="1"/>
</dbReference>
<dbReference type="Pfam" id="PF00069">
    <property type="entry name" value="Pkinase"/>
    <property type="match status" value="1"/>
</dbReference>
<keyword evidence="6" id="KW-1133">Transmembrane helix</keyword>
<dbReference type="PANTHER" id="PTHR43289">
    <property type="entry name" value="MITOGEN-ACTIVATED PROTEIN KINASE KINASE KINASE 20-RELATED"/>
    <property type="match status" value="1"/>
</dbReference>
<evidence type="ECO:0000256" key="5">
    <source>
        <dbReference type="SAM" id="MobiDB-lite"/>
    </source>
</evidence>
<dbReference type="GO" id="GO:0005524">
    <property type="term" value="F:ATP binding"/>
    <property type="evidence" value="ECO:0007669"/>
    <property type="project" value="UniProtKB-KW"/>
</dbReference>
<keyword evidence="1" id="KW-0808">Transferase</keyword>
<evidence type="ECO:0000313" key="11">
    <source>
        <dbReference type="Proteomes" id="UP000032702"/>
    </source>
</evidence>
<dbReference type="KEGG" id="sur:STAUR_4607"/>
<keyword evidence="6" id="KW-0812">Transmembrane</keyword>
<organism evidence="9 11">
    <name type="scientific">Stigmatella aurantiaca (strain DW4/3-1)</name>
    <dbReference type="NCBI Taxonomy" id="378806"/>
    <lineage>
        <taxon>Bacteria</taxon>
        <taxon>Pseudomonadati</taxon>
        <taxon>Myxococcota</taxon>
        <taxon>Myxococcia</taxon>
        <taxon>Myxococcales</taxon>
        <taxon>Cystobacterineae</taxon>
        <taxon>Archangiaceae</taxon>
        <taxon>Stigmatella</taxon>
    </lineage>
</organism>
<accession>Q09AZ2</accession>
<proteinExistence type="predicted"/>